<gene>
    <name evidence="1" type="ORF">SAMN05880501_11353</name>
</gene>
<dbReference type="AlphaFoldDB" id="A0A285THK5"/>
<evidence type="ECO:0000313" key="1">
    <source>
        <dbReference type="EMBL" id="SOC21739.1"/>
    </source>
</evidence>
<dbReference type="InterPro" id="IPR014942">
    <property type="entry name" value="AbiEii"/>
</dbReference>
<proteinExistence type="predicted"/>
<dbReference type="RefSeq" id="WP_161946711.1">
    <property type="nucleotide sequence ID" value="NZ_OBMQ01000013.1"/>
</dbReference>
<keyword evidence="2" id="KW-1185">Reference proteome</keyword>
<dbReference type="Pfam" id="PF08843">
    <property type="entry name" value="AbiEii"/>
    <property type="match status" value="1"/>
</dbReference>
<dbReference type="Proteomes" id="UP000219636">
    <property type="component" value="Unassembled WGS sequence"/>
</dbReference>
<organism evidence="1 2">
    <name type="scientific">Ureibacillus xyleni</name>
    <dbReference type="NCBI Taxonomy" id="614648"/>
    <lineage>
        <taxon>Bacteria</taxon>
        <taxon>Bacillati</taxon>
        <taxon>Bacillota</taxon>
        <taxon>Bacilli</taxon>
        <taxon>Bacillales</taxon>
        <taxon>Caryophanaceae</taxon>
        <taxon>Ureibacillus</taxon>
    </lineage>
</organism>
<accession>A0A285THK5</accession>
<protein>
    <submittedName>
        <fullName evidence="1">Nucleotidyltransferase AbiEii toxin of type IV toxin-antitoxin system</fullName>
    </submittedName>
</protein>
<dbReference type="Gene3D" id="3.10.450.620">
    <property type="entry name" value="JHP933, nucleotidyltransferase-like core domain"/>
    <property type="match status" value="1"/>
</dbReference>
<name>A0A285THK5_9BACL</name>
<sequence>MSQLNEELEKLRKLTIIGLFADDDLMNIFVLKGGNALELAYKLHSRASMDIDVSLAQDFEKLGWSVEEVATKIQESMTRTFKDEKYHVFDFKMSHRPNQRLQDIDERWGGYAVEFKVISLAKAKELDMDLEKMRKTSIAVAGTKKTLKVDISKYEFVEPSEETEFEDYVIKVYTPRMIVFEKIRAICQQMPEYKKIMHSSSSPRPRDFYDIYMIITQLDSGIHISSEDNIEMLRNFFEIKKVPFELIKKIQDPTVEDFHASAFSTVEDTVKDKEALQPFAFYYEYVVNLVSPLYDKI</sequence>
<dbReference type="GO" id="GO:0016740">
    <property type="term" value="F:transferase activity"/>
    <property type="evidence" value="ECO:0007669"/>
    <property type="project" value="UniProtKB-KW"/>
</dbReference>
<dbReference type="EMBL" id="OBMQ01000013">
    <property type="protein sequence ID" value="SOC21739.1"/>
    <property type="molecule type" value="Genomic_DNA"/>
</dbReference>
<keyword evidence="1" id="KW-0808">Transferase</keyword>
<reference evidence="2" key="1">
    <citation type="submission" date="2017-08" db="EMBL/GenBank/DDBJ databases">
        <authorList>
            <person name="Varghese N."/>
            <person name="Submissions S."/>
        </authorList>
    </citation>
    <scope>NUCLEOTIDE SEQUENCE [LARGE SCALE GENOMIC DNA]</scope>
    <source>
        <strain evidence="2">JC22</strain>
    </source>
</reference>
<evidence type="ECO:0000313" key="2">
    <source>
        <dbReference type="Proteomes" id="UP000219636"/>
    </source>
</evidence>